<dbReference type="HAMAP" id="MF_00503">
    <property type="entry name" value="Ribosomal_bL9"/>
    <property type="match status" value="1"/>
</dbReference>
<keyword evidence="11" id="KW-1185">Reference proteome</keyword>
<gene>
    <name evidence="7" type="primary">rplI</name>
    <name evidence="10" type="ORF">CRV04_03395</name>
</gene>
<dbReference type="InterPro" id="IPR020594">
    <property type="entry name" value="Ribosomal_bL9_bac/chp"/>
</dbReference>
<dbReference type="OrthoDB" id="9788336at2"/>
<protein>
    <recommendedName>
        <fullName evidence="6 7">Large ribosomal subunit protein bL9</fullName>
    </recommendedName>
</protein>
<proteinExistence type="inferred from homology"/>
<keyword evidence="8" id="KW-0175">Coiled coil</keyword>
<feature type="domain" description="Ribosomal protein L9" evidence="9">
    <location>
        <begin position="13"/>
        <end position="40"/>
    </location>
</feature>
<comment type="caution">
    <text evidence="10">The sequence shown here is derived from an EMBL/GenBank/DDBJ whole genome shotgun (WGS) entry which is preliminary data.</text>
</comment>
<dbReference type="SUPFAM" id="SSF55653">
    <property type="entry name" value="Ribosomal protein L9 C-domain"/>
    <property type="match status" value="1"/>
</dbReference>
<evidence type="ECO:0000256" key="1">
    <source>
        <dbReference type="ARBA" id="ARBA00010605"/>
    </source>
</evidence>
<dbReference type="GO" id="GO:0003735">
    <property type="term" value="F:structural constituent of ribosome"/>
    <property type="evidence" value="ECO:0007669"/>
    <property type="project" value="InterPro"/>
</dbReference>
<dbReference type="Proteomes" id="UP000290657">
    <property type="component" value="Unassembled WGS sequence"/>
</dbReference>
<dbReference type="GO" id="GO:1990904">
    <property type="term" value="C:ribonucleoprotein complex"/>
    <property type="evidence" value="ECO:0007669"/>
    <property type="project" value="UniProtKB-KW"/>
</dbReference>
<dbReference type="Pfam" id="PF03948">
    <property type="entry name" value="Ribosomal_L9_C"/>
    <property type="match status" value="1"/>
</dbReference>
<evidence type="ECO:0000256" key="3">
    <source>
        <dbReference type="ARBA" id="ARBA00022884"/>
    </source>
</evidence>
<comment type="similarity">
    <text evidence="1 7">Belongs to the bacterial ribosomal protein bL9 family.</text>
</comment>
<evidence type="ECO:0000256" key="5">
    <source>
        <dbReference type="ARBA" id="ARBA00023274"/>
    </source>
</evidence>
<dbReference type="GO" id="GO:0006412">
    <property type="term" value="P:translation"/>
    <property type="evidence" value="ECO:0007669"/>
    <property type="project" value="UniProtKB-UniRule"/>
</dbReference>
<dbReference type="Pfam" id="PF01281">
    <property type="entry name" value="Ribosomal_L9_N"/>
    <property type="match status" value="1"/>
</dbReference>
<evidence type="ECO:0000256" key="7">
    <source>
        <dbReference type="HAMAP-Rule" id="MF_00503"/>
    </source>
</evidence>
<evidence type="ECO:0000259" key="9">
    <source>
        <dbReference type="PROSITE" id="PS00651"/>
    </source>
</evidence>
<dbReference type="AlphaFoldDB" id="A0A4Q0XRM6"/>
<comment type="function">
    <text evidence="7">Binds to the 23S rRNA.</text>
</comment>
<evidence type="ECO:0000256" key="6">
    <source>
        <dbReference type="ARBA" id="ARBA00035292"/>
    </source>
</evidence>
<reference evidence="10 11" key="1">
    <citation type="submission" date="2017-10" db="EMBL/GenBank/DDBJ databases">
        <title>Genomics of the genus Arcobacter.</title>
        <authorList>
            <person name="Perez-Cataluna A."/>
            <person name="Figueras M.J."/>
        </authorList>
    </citation>
    <scope>NUCLEOTIDE SEQUENCE [LARGE SCALE GENOMIC DNA]</scope>
    <source>
        <strain evidence="10 11">CECT 8987</strain>
    </source>
</reference>
<dbReference type="Gene3D" id="3.40.5.10">
    <property type="entry name" value="Ribosomal protein L9, N-terminal domain"/>
    <property type="match status" value="1"/>
</dbReference>
<evidence type="ECO:0000256" key="4">
    <source>
        <dbReference type="ARBA" id="ARBA00022980"/>
    </source>
</evidence>
<evidence type="ECO:0000313" key="11">
    <source>
        <dbReference type="Proteomes" id="UP000290657"/>
    </source>
</evidence>
<dbReference type="NCBIfam" id="TIGR00158">
    <property type="entry name" value="L9"/>
    <property type="match status" value="1"/>
</dbReference>
<dbReference type="InterPro" id="IPR036935">
    <property type="entry name" value="Ribosomal_bL9_N_sf"/>
</dbReference>
<dbReference type="InterPro" id="IPR009027">
    <property type="entry name" value="Ribosomal_bL9/RNase_H1_N"/>
</dbReference>
<evidence type="ECO:0000256" key="8">
    <source>
        <dbReference type="SAM" id="Coils"/>
    </source>
</evidence>
<dbReference type="EMBL" id="PDKN01000002">
    <property type="protein sequence ID" value="RXJ60070.1"/>
    <property type="molecule type" value="Genomic_DNA"/>
</dbReference>
<keyword evidence="2 7" id="KW-0699">rRNA-binding</keyword>
<dbReference type="GO" id="GO:0005840">
    <property type="term" value="C:ribosome"/>
    <property type="evidence" value="ECO:0007669"/>
    <property type="project" value="UniProtKB-KW"/>
</dbReference>
<dbReference type="GO" id="GO:0019843">
    <property type="term" value="F:rRNA binding"/>
    <property type="evidence" value="ECO:0007669"/>
    <property type="project" value="UniProtKB-UniRule"/>
</dbReference>
<keyword evidence="4 7" id="KW-0689">Ribosomal protein</keyword>
<sequence length="148" mass="16040">MKVLLTKDVKGLGKAGEVKEVKDGYGKNFLIGKGFALQATNEVLNKHKAQEKKKAEIEAQEIEDAKALASTLEATKFTIKHKVGANGHLIGSVTNKEIAEAISAELNIELDKKQVHLENKIKTEGIFEADCKLGHGIHASLKVDVIAE</sequence>
<dbReference type="FunFam" id="3.40.5.10:FF:000002">
    <property type="entry name" value="50S ribosomal protein L9"/>
    <property type="match status" value="1"/>
</dbReference>
<dbReference type="PANTHER" id="PTHR21368">
    <property type="entry name" value="50S RIBOSOMAL PROTEIN L9"/>
    <property type="match status" value="1"/>
</dbReference>
<feature type="coiled-coil region" evidence="8">
    <location>
        <begin position="40"/>
        <end position="68"/>
    </location>
</feature>
<evidence type="ECO:0000313" key="10">
    <source>
        <dbReference type="EMBL" id="RXJ60070.1"/>
    </source>
</evidence>
<dbReference type="InterPro" id="IPR036791">
    <property type="entry name" value="Ribosomal_bL9_C_sf"/>
</dbReference>
<dbReference type="Gene3D" id="3.10.430.100">
    <property type="entry name" value="Ribosomal protein L9, C-terminal domain"/>
    <property type="match status" value="1"/>
</dbReference>
<dbReference type="InterPro" id="IPR000244">
    <property type="entry name" value="Ribosomal_bL9"/>
</dbReference>
<dbReference type="InterPro" id="IPR020069">
    <property type="entry name" value="Ribosomal_bL9_C"/>
</dbReference>
<dbReference type="InterPro" id="IPR020070">
    <property type="entry name" value="Ribosomal_bL9_N"/>
</dbReference>
<dbReference type="SUPFAM" id="SSF55658">
    <property type="entry name" value="L9 N-domain-like"/>
    <property type="match status" value="1"/>
</dbReference>
<keyword evidence="5 7" id="KW-0687">Ribonucleoprotein</keyword>
<accession>A0A4Q0XRM6</accession>
<keyword evidence="3 7" id="KW-0694">RNA-binding</keyword>
<organism evidence="10 11">
    <name type="scientific">Candidatus Marinarcus aquaticus</name>
    <dbReference type="NCBI Taxonomy" id="2044504"/>
    <lineage>
        <taxon>Bacteria</taxon>
        <taxon>Pseudomonadati</taxon>
        <taxon>Campylobacterota</taxon>
        <taxon>Epsilonproteobacteria</taxon>
        <taxon>Campylobacterales</taxon>
        <taxon>Arcobacteraceae</taxon>
        <taxon>Candidatus Marinarcus</taxon>
    </lineage>
</organism>
<name>A0A4Q0XRM6_9BACT</name>
<evidence type="ECO:0000256" key="2">
    <source>
        <dbReference type="ARBA" id="ARBA00022730"/>
    </source>
</evidence>
<dbReference type="PROSITE" id="PS00651">
    <property type="entry name" value="RIBOSOMAL_L9"/>
    <property type="match status" value="1"/>
</dbReference>
<dbReference type="RefSeq" id="WP_128995398.1">
    <property type="nucleotide sequence ID" value="NZ_PDKN01000002.1"/>
</dbReference>